<dbReference type="EMBL" id="VBAK01000114">
    <property type="protein sequence ID" value="TMI90201.1"/>
    <property type="molecule type" value="Genomic_DNA"/>
</dbReference>
<evidence type="ECO:0000256" key="21">
    <source>
        <dbReference type="HAMAP-Rule" id="MF_00110"/>
    </source>
</evidence>
<dbReference type="InterPro" id="IPR023000">
    <property type="entry name" value="Shikimate_kinase_CS"/>
</dbReference>
<dbReference type="GO" id="GO:0008652">
    <property type="term" value="P:amino acid biosynthetic process"/>
    <property type="evidence" value="ECO:0007669"/>
    <property type="project" value="UniProtKB-KW"/>
</dbReference>
<evidence type="ECO:0000256" key="10">
    <source>
        <dbReference type="ARBA" id="ARBA00022741"/>
    </source>
</evidence>
<proteinExistence type="inferred from homology"/>
<dbReference type="Gene3D" id="3.40.50.300">
    <property type="entry name" value="P-loop containing nucleotide triphosphate hydrolases"/>
    <property type="match status" value="1"/>
</dbReference>
<keyword evidence="16 21" id="KW-0456">Lyase</keyword>
<dbReference type="InterPro" id="IPR050071">
    <property type="entry name" value="Dehydroquinate_synthase"/>
</dbReference>
<accession>A0A537K340</accession>
<evidence type="ECO:0000256" key="17">
    <source>
        <dbReference type="ARBA" id="ARBA00023268"/>
    </source>
</evidence>
<feature type="binding site" evidence="21">
    <location>
        <begin position="317"/>
        <end position="321"/>
    </location>
    <ligand>
        <name>NAD(+)</name>
        <dbReference type="ChEBI" id="CHEBI:57540"/>
    </ligand>
</feature>
<evidence type="ECO:0000256" key="7">
    <source>
        <dbReference type="ARBA" id="ARBA00022605"/>
    </source>
</evidence>
<feature type="binding site" evidence="21">
    <location>
        <position position="354"/>
    </location>
    <ligand>
        <name>NAD(+)</name>
        <dbReference type="ChEBI" id="CHEBI:57540"/>
    </ligand>
</feature>
<dbReference type="GO" id="GO:0004765">
    <property type="term" value="F:shikimate kinase activity"/>
    <property type="evidence" value="ECO:0007669"/>
    <property type="project" value="UniProtKB-UniRule"/>
</dbReference>
<dbReference type="InterPro" id="IPR016037">
    <property type="entry name" value="DHQ_synth_AroB"/>
</dbReference>
<comment type="caution">
    <text evidence="21">Lacks conserved residue(s) required for the propagation of feature annotation.</text>
</comment>
<dbReference type="GO" id="GO:0005737">
    <property type="term" value="C:cytoplasm"/>
    <property type="evidence" value="ECO:0007669"/>
    <property type="project" value="UniProtKB-SubCell"/>
</dbReference>
<evidence type="ECO:0000313" key="24">
    <source>
        <dbReference type="EMBL" id="TMI90201.1"/>
    </source>
</evidence>
<dbReference type="PANTHER" id="PTHR43622:SF7">
    <property type="entry name" value="3-DEHYDROQUINATE SYNTHASE, CHLOROPLASTIC"/>
    <property type="match status" value="1"/>
</dbReference>
<dbReference type="Pfam" id="PF24621">
    <property type="entry name" value="DHQS_C"/>
    <property type="match status" value="1"/>
</dbReference>
<comment type="function">
    <text evidence="20">Catalyzes the specific phosphorylation of the 3-hydroxyl group of shikimic acid using ATP as a cosubstrate.</text>
</comment>
<dbReference type="EC" id="4.2.3.4" evidence="21"/>
<keyword evidence="6 21" id="KW-0963">Cytoplasm</keyword>
<dbReference type="PANTHER" id="PTHR43622">
    <property type="entry name" value="3-DEHYDROQUINATE SYNTHASE"/>
    <property type="match status" value="1"/>
</dbReference>
<feature type="binding site" evidence="21">
    <location>
        <begin position="341"/>
        <end position="342"/>
    </location>
    <ligand>
        <name>NAD(+)</name>
        <dbReference type="ChEBI" id="CHEBI:57540"/>
    </ligand>
</feature>
<evidence type="ECO:0000256" key="19">
    <source>
        <dbReference type="ARBA" id="ARBA00048567"/>
    </source>
</evidence>
<comment type="subunit">
    <text evidence="20">Monomer.</text>
</comment>
<evidence type="ECO:0000256" key="20">
    <source>
        <dbReference type="HAMAP-Rule" id="MF_00109"/>
    </source>
</evidence>
<sequence length="575" mass="60606">MGQARSPRAGGVTARVPPNIVLIGFMATGKTSVGRIVASRLGRPFVDTDALIEAEAGRSVPRIFAEDGEAAFRRLEAQAVARAAGPGGSVIATGGGVVLSRKNMDRLRQHGLIVALRADPQAILARVGRAGDRPLLGDDPEGRVHRLLEERSEFYREADVVVETSALSLDAVADRVVAFVLAREDALRGAAISDPARPAAGSAGDRPAAGAARAVRVDLGPRGYDVWIGKGILADAAAYLDRCGLRGRLALLTHPRIDALYGRPLARRLRKAGYEVVPVIVPPAESSKSLRAAARVFDRLVDAGFDRSCALLALGGGVAGDLGGFVAATFLRGIAWVSAPTTLLAQVDASIGGKTGINFRAKNLIGAVHQPAVVLADPDTLRSLPPRQLRSGMAEVVKTGVIGAPDLFDYVESHAAECRRGDPAALEWIVARCAAYKADVVARDEREAGPRMVLNYGHTFGHAFEAAASYRGLTHGEAVSVGMTLEARLAVRLGVCAPALLDRQTRLLEALGLPVRRAALSRRKPPAPRAVRAAMAHDKKAAAGRLRFVLPQAPGRTVIRDDVPPALIEEVLTDG</sequence>
<comment type="pathway">
    <text evidence="5 20">Metabolic intermediate biosynthesis; chorismate biosynthesis; chorismate from D-erythrose 4-phosphate and phosphoenolpyruvate: step 5/7.</text>
</comment>
<dbReference type="FunFam" id="3.40.50.1970:FF:000007">
    <property type="entry name" value="Pentafunctional AROM polypeptide"/>
    <property type="match status" value="1"/>
</dbReference>
<feature type="binding site" evidence="21">
    <location>
        <position position="475"/>
    </location>
    <ligand>
        <name>Zn(2+)</name>
        <dbReference type="ChEBI" id="CHEBI:29105"/>
    </ligand>
</feature>
<evidence type="ECO:0000256" key="1">
    <source>
        <dbReference type="ARBA" id="ARBA00001393"/>
    </source>
</evidence>
<dbReference type="GO" id="GO:0003856">
    <property type="term" value="F:3-dehydroquinate synthase activity"/>
    <property type="evidence" value="ECO:0007669"/>
    <property type="project" value="UniProtKB-UniRule"/>
</dbReference>
<dbReference type="SUPFAM" id="SSF56796">
    <property type="entry name" value="Dehydroquinate synthase-like"/>
    <property type="match status" value="1"/>
</dbReference>
<dbReference type="GO" id="GO:0009073">
    <property type="term" value="P:aromatic amino acid family biosynthetic process"/>
    <property type="evidence" value="ECO:0007669"/>
    <property type="project" value="UniProtKB-KW"/>
</dbReference>
<keyword evidence="10 21" id="KW-0547">Nucleotide-binding</keyword>
<gene>
    <name evidence="21 24" type="primary">aroB</name>
    <name evidence="20" type="synonym">aroK</name>
    <name evidence="24" type="ORF">E6H00_07160</name>
</gene>
<evidence type="ECO:0000256" key="12">
    <source>
        <dbReference type="ARBA" id="ARBA00022833"/>
    </source>
</evidence>
<comment type="similarity">
    <text evidence="21">Belongs to the sugar phosphate cyclases superfamily. Dehydroquinate synthase family.</text>
</comment>
<dbReference type="PRINTS" id="PR01100">
    <property type="entry name" value="SHIKIMTKNASE"/>
</dbReference>
<comment type="subcellular location">
    <subcellularLocation>
        <location evidence="21">Cytoplasm</location>
    </subcellularLocation>
</comment>
<keyword evidence="8 20" id="KW-0808">Transferase</keyword>
<comment type="function">
    <text evidence="21">Catalyzes the conversion of 3-deoxy-D-arabino-heptulosonate 7-phosphate (DAHP) to dehydroquinate (DHQ).</text>
</comment>
<evidence type="ECO:0000256" key="6">
    <source>
        <dbReference type="ARBA" id="ARBA00022490"/>
    </source>
</evidence>
<evidence type="ECO:0000256" key="2">
    <source>
        <dbReference type="ARBA" id="ARBA00001911"/>
    </source>
</evidence>
<comment type="catalytic activity">
    <reaction evidence="1 21">
        <text>7-phospho-2-dehydro-3-deoxy-D-arabino-heptonate = 3-dehydroquinate + phosphate</text>
        <dbReference type="Rhea" id="RHEA:21968"/>
        <dbReference type="ChEBI" id="CHEBI:32364"/>
        <dbReference type="ChEBI" id="CHEBI:43474"/>
        <dbReference type="ChEBI" id="CHEBI:58394"/>
        <dbReference type="EC" id="4.2.3.4"/>
    </reaction>
</comment>
<comment type="cofactor">
    <cofactor evidence="21">
        <name>Co(2+)</name>
        <dbReference type="ChEBI" id="CHEBI:48828"/>
    </cofactor>
    <cofactor evidence="21">
        <name>Zn(2+)</name>
        <dbReference type="ChEBI" id="CHEBI:29105"/>
    </cofactor>
    <text evidence="21">Binds 1 divalent metal cation per subunit. Can use either Co(2+) or Zn(2+).</text>
</comment>
<evidence type="ECO:0000259" key="23">
    <source>
        <dbReference type="Pfam" id="PF24621"/>
    </source>
</evidence>
<comment type="caution">
    <text evidence="24">The sequence shown here is derived from an EMBL/GenBank/DDBJ whole genome shotgun (WGS) entry which is preliminary data.</text>
</comment>
<dbReference type="GO" id="GO:0009423">
    <property type="term" value="P:chorismate biosynthetic process"/>
    <property type="evidence" value="ECO:0007669"/>
    <property type="project" value="UniProtKB-UniRule"/>
</dbReference>
<keyword evidence="17" id="KW-0511">Multifunctional enzyme</keyword>
<keyword evidence="13 20" id="KW-0067">ATP-binding</keyword>
<dbReference type="InterPro" id="IPR027417">
    <property type="entry name" value="P-loop_NTPase"/>
</dbReference>
<evidence type="ECO:0000256" key="15">
    <source>
        <dbReference type="ARBA" id="ARBA00023141"/>
    </source>
</evidence>
<evidence type="ECO:0000256" key="9">
    <source>
        <dbReference type="ARBA" id="ARBA00022723"/>
    </source>
</evidence>
<feature type="binding site" evidence="20">
    <location>
        <position position="151"/>
    </location>
    <ligand>
        <name>substrate</name>
    </ligand>
</feature>
<dbReference type="InterPro" id="IPR056179">
    <property type="entry name" value="DHQS_C"/>
</dbReference>
<evidence type="ECO:0000313" key="25">
    <source>
        <dbReference type="Proteomes" id="UP000318509"/>
    </source>
</evidence>
<feature type="binding site" evidence="20">
    <location>
        <position position="49"/>
    </location>
    <ligand>
        <name>substrate</name>
    </ligand>
</feature>
<evidence type="ECO:0000256" key="18">
    <source>
        <dbReference type="ARBA" id="ARBA00023285"/>
    </source>
</evidence>
<evidence type="ECO:0000259" key="22">
    <source>
        <dbReference type="Pfam" id="PF01761"/>
    </source>
</evidence>
<evidence type="ECO:0000256" key="14">
    <source>
        <dbReference type="ARBA" id="ARBA00023027"/>
    </source>
</evidence>
<comment type="catalytic activity">
    <reaction evidence="19 20">
        <text>shikimate + ATP = 3-phosphoshikimate + ADP + H(+)</text>
        <dbReference type="Rhea" id="RHEA:13121"/>
        <dbReference type="ChEBI" id="CHEBI:15378"/>
        <dbReference type="ChEBI" id="CHEBI:30616"/>
        <dbReference type="ChEBI" id="CHEBI:36208"/>
        <dbReference type="ChEBI" id="CHEBI:145989"/>
        <dbReference type="ChEBI" id="CHEBI:456216"/>
        <dbReference type="EC" id="2.7.1.71"/>
    </reaction>
</comment>
<dbReference type="GO" id="GO:0005524">
    <property type="term" value="F:ATP binding"/>
    <property type="evidence" value="ECO:0007669"/>
    <property type="project" value="UniProtKB-UniRule"/>
</dbReference>
<dbReference type="CDD" id="cd00464">
    <property type="entry name" value="SK"/>
    <property type="match status" value="1"/>
</dbReference>
<feature type="binding site" evidence="20">
    <location>
        <position position="31"/>
    </location>
    <ligand>
        <name>Mg(2+)</name>
        <dbReference type="ChEBI" id="CHEBI:18420"/>
    </ligand>
</feature>
<dbReference type="InterPro" id="IPR031322">
    <property type="entry name" value="Shikimate/glucono_kinase"/>
</dbReference>
<dbReference type="Gene3D" id="3.40.50.1970">
    <property type="match status" value="1"/>
</dbReference>
<dbReference type="HAMAP" id="MF_00109">
    <property type="entry name" value="Shikimate_kinase"/>
    <property type="match status" value="1"/>
</dbReference>
<keyword evidence="15 21" id="KW-0057">Aromatic amino acid biosynthesis</keyword>
<reference evidence="24 25" key="1">
    <citation type="journal article" date="2019" name="Nat. Microbiol.">
        <title>Mediterranean grassland soil C-N compound turnover is dependent on rainfall and depth, and is mediated by genomically divergent microorganisms.</title>
        <authorList>
            <person name="Diamond S."/>
            <person name="Andeer P.F."/>
            <person name="Li Z."/>
            <person name="Crits-Christoph A."/>
            <person name="Burstein D."/>
            <person name="Anantharaman K."/>
            <person name="Lane K.R."/>
            <person name="Thomas B.C."/>
            <person name="Pan C."/>
            <person name="Northen T.R."/>
            <person name="Banfield J.F."/>
        </authorList>
    </citation>
    <scope>NUCLEOTIDE SEQUENCE [LARGE SCALE GENOMIC DNA]</scope>
    <source>
        <strain evidence="24">NP_3</strain>
    </source>
</reference>
<keyword evidence="14 21" id="KW-0520">NAD</keyword>
<keyword evidence="12 21" id="KW-0862">Zinc</keyword>
<feature type="binding site" evidence="20">
    <location>
        <position position="133"/>
    </location>
    <ligand>
        <name>ATP</name>
        <dbReference type="ChEBI" id="CHEBI:30616"/>
    </ligand>
</feature>
<evidence type="ECO:0000256" key="8">
    <source>
        <dbReference type="ARBA" id="ARBA00022679"/>
    </source>
</evidence>
<comment type="cofactor">
    <cofactor evidence="2 21">
        <name>NAD(+)</name>
        <dbReference type="ChEBI" id="CHEBI:57540"/>
    </cofactor>
</comment>
<keyword evidence="20" id="KW-0460">Magnesium</keyword>
<evidence type="ECO:0000256" key="11">
    <source>
        <dbReference type="ARBA" id="ARBA00022777"/>
    </source>
</evidence>
<name>A0A537K340_9BACT</name>
<evidence type="ECO:0000256" key="5">
    <source>
        <dbReference type="ARBA" id="ARBA00004842"/>
    </source>
</evidence>
<evidence type="ECO:0000256" key="3">
    <source>
        <dbReference type="ARBA" id="ARBA00001947"/>
    </source>
</evidence>
<dbReference type="CDD" id="cd08195">
    <property type="entry name" value="DHQS"/>
    <property type="match status" value="1"/>
</dbReference>
<evidence type="ECO:0000256" key="4">
    <source>
        <dbReference type="ARBA" id="ARBA00004661"/>
    </source>
</evidence>
<feature type="binding site" evidence="21">
    <location>
        <position position="458"/>
    </location>
    <ligand>
        <name>Zn(2+)</name>
        <dbReference type="ChEBI" id="CHEBI:29105"/>
    </ligand>
</feature>
<dbReference type="PROSITE" id="PS01128">
    <property type="entry name" value="SHIKIMATE_KINASE"/>
    <property type="match status" value="1"/>
</dbReference>
<feature type="domain" description="3-dehydroquinate synthase N-terminal" evidence="22">
    <location>
        <begin position="279"/>
        <end position="390"/>
    </location>
</feature>
<dbReference type="EC" id="2.7.1.71" evidence="20"/>
<dbReference type="Proteomes" id="UP000318509">
    <property type="component" value="Unassembled WGS sequence"/>
</dbReference>
<keyword evidence="18 21" id="KW-0170">Cobalt</keyword>
<dbReference type="GO" id="GO:0000287">
    <property type="term" value="F:magnesium ion binding"/>
    <property type="evidence" value="ECO:0007669"/>
    <property type="project" value="UniProtKB-UniRule"/>
</dbReference>
<protein>
    <recommendedName>
        <fullName evidence="20 21">Multifunctional fusion protein</fullName>
    </recommendedName>
    <domain>
        <recommendedName>
            <fullName evidence="20">Shikimate kinase</fullName>
            <shortName evidence="20">SK</shortName>
            <ecNumber evidence="20">2.7.1.71</ecNumber>
        </recommendedName>
    </domain>
    <domain>
        <recommendedName>
            <fullName evidence="21">3-dehydroquinate synthase</fullName>
            <shortName evidence="21">DHQS</shortName>
            <ecNumber evidence="21">4.2.3.4</ecNumber>
        </recommendedName>
    </domain>
</protein>
<feature type="binding site" evidence="21">
    <location>
        <position position="395"/>
    </location>
    <ligand>
        <name>Zn(2+)</name>
        <dbReference type="ChEBI" id="CHEBI:29105"/>
    </ligand>
</feature>
<feature type="binding site" evidence="20">
    <location>
        <position position="95"/>
    </location>
    <ligand>
        <name>substrate</name>
    </ligand>
</feature>
<dbReference type="NCBIfam" id="TIGR01357">
    <property type="entry name" value="aroB"/>
    <property type="match status" value="1"/>
</dbReference>
<dbReference type="Pfam" id="PF01202">
    <property type="entry name" value="SKI"/>
    <property type="match status" value="1"/>
</dbReference>
<keyword evidence="7 21" id="KW-0028">Amino-acid biosynthesis</keyword>
<keyword evidence="9 21" id="KW-0479">Metal-binding</keyword>
<dbReference type="InterPro" id="IPR000623">
    <property type="entry name" value="Shikimate_kinase/TSH1"/>
</dbReference>
<evidence type="ECO:0000256" key="16">
    <source>
        <dbReference type="ARBA" id="ARBA00023239"/>
    </source>
</evidence>
<dbReference type="SUPFAM" id="SSF52540">
    <property type="entry name" value="P-loop containing nucleoside triphosphate hydrolases"/>
    <property type="match status" value="1"/>
</dbReference>
<dbReference type="InterPro" id="IPR030960">
    <property type="entry name" value="DHQS/DOIS_N"/>
</dbReference>
<feature type="domain" description="3-dehydroquinate synthase C-terminal" evidence="23">
    <location>
        <begin position="392"/>
        <end position="541"/>
    </location>
</feature>
<feature type="binding site" evidence="21">
    <location>
        <position position="362"/>
    </location>
    <ligand>
        <name>NAD(+)</name>
        <dbReference type="ChEBI" id="CHEBI:57540"/>
    </ligand>
</feature>
<dbReference type="Gene3D" id="1.20.1090.10">
    <property type="entry name" value="Dehydroquinate synthase-like - alpha domain"/>
    <property type="match status" value="1"/>
</dbReference>
<comment type="pathway">
    <text evidence="4 21">Metabolic intermediate biosynthesis; chorismate biosynthesis; chorismate from D-erythrose 4-phosphate and phosphoenolpyruvate: step 2/7.</text>
</comment>
<organism evidence="24 25">
    <name type="scientific">Candidatus Segetimicrobium genomatis</name>
    <dbReference type="NCBI Taxonomy" id="2569760"/>
    <lineage>
        <taxon>Bacteria</taxon>
        <taxon>Bacillati</taxon>
        <taxon>Candidatus Sysuimicrobiota</taxon>
        <taxon>Candidatus Sysuimicrobiia</taxon>
        <taxon>Candidatus Sysuimicrobiales</taxon>
        <taxon>Candidatus Segetimicrobiaceae</taxon>
        <taxon>Candidatus Segetimicrobium</taxon>
    </lineage>
</organism>
<comment type="similarity">
    <text evidence="20">Belongs to the shikimate kinase family.</text>
</comment>
<evidence type="ECO:0000256" key="13">
    <source>
        <dbReference type="ARBA" id="ARBA00022840"/>
    </source>
</evidence>
<dbReference type="AlphaFoldDB" id="A0A537K340"/>
<feature type="binding site" evidence="20">
    <location>
        <position position="73"/>
    </location>
    <ligand>
        <name>substrate</name>
    </ligand>
</feature>
<dbReference type="Pfam" id="PF01761">
    <property type="entry name" value="DHQ_synthase"/>
    <property type="match status" value="1"/>
</dbReference>
<comment type="cofactor">
    <cofactor evidence="20">
        <name>Mg(2+)</name>
        <dbReference type="ChEBI" id="CHEBI:18420"/>
    </cofactor>
    <text evidence="20">Binds 1 Mg(2+) ion per subunit.</text>
</comment>
<comment type="cofactor">
    <cofactor evidence="3">
        <name>Zn(2+)</name>
        <dbReference type="ChEBI" id="CHEBI:29105"/>
    </cofactor>
</comment>
<dbReference type="UniPathway" id="UPA00053">
    <property type="reaction ID" value="UER00085"/>
</dbReference>
<dbReference type="HAMAP" id="MF_00110">
    <property type="entry name" value="DHQ_synthase"/>
    <property type="match status" value="1"/>
</dbReference>
<feature type="binding site" evidence="20">
    <location>
        <begin position="27"/>
        <end position="32"/>
    </location>
    <ligand>
        <name>ATP</name>
        <dbReference type="ChEBI" id="CHEBI:30616"/>
    </ligand>
</feature>
<keyword evidence="11 20" id="KW-0418">Kinase</keyword>